<dbReference type="RefSeq" id="WP_139047495.1">
    <property type="nucleotide sequence ID" value="NZ_JAAQXX010000014.1"/>
</dbReference>
<gene>
    <name evidence="1" type="ORF">PLUA15_510086</name>
</gene>
<accession>A0AAX2HDT9</accession>
<reference evidence="1 2" key="1">
    <citation type="submission" date="2017-08" db="EMBL/GenBank/DDBJ databases">
        <authorList>
            <person name="Chaillou S."/>
        </authorList>
    </citation>
    <scope>NUCLEOTIDE SEQUENCE [LARGE SCALE GENOMIC DNA]</scope>
    <source>
        <strain evidence="1 2">MFPA15A1205</strain>
    </source>
</reference>
<protein>
    <submittedName>
        <fullName evidence="1">Uncharacterized protein</fullName>
    </submittedName>
</protein>
<sequence length="60" mass="6690">MPPPLAMGNVRLSCGLTETIKPQYLQVKKIAMRGFPLPFKGLPRGDGRRFTVSPKDLARH</sequence>
<dbReference type="Proteomes" id="UP000219564">
    <property type="component" value="Unassembled WGS sequence"/>
</dbReference>
<organism evidence="1 2">
    <name type="scientific">Pseudomonas lundensis</name>
    <dbReference type="NCBI Taxonomy" id="86185"/>
    <lineage>
        <taxon>Bacteria</taxon>
        <taxon>Pseudomonadati</taxon>
        <taxon>Pseudomonadota</taxon>
        <taxon>Gammaproteobacteria</taxon>
        <taxon>Pseudomonadales</taxon>
        <taxon>Pseudomonadaceae</taxon>
        <taxon>Pseudomonas</taxon>
    </lineage>
</organism>
<comment type="caution">
    <text evidence="1">The sequence shown here is derived from an EMBL/GenBank/DDBJ whole genome shotgun (WGS) entry which is preliminary data.</text>
</comment>
<proteinExistence type="predicted"/>
<name>A0AAX2HDT9_9PSED</name>
<evidence type="ECO:0000313" key="1">
    <source>
        <dbReference type="EMBL" id="SOB54542.1"/>
    </source>
</evidence>
<evidence type="ECO:0000313" key="2">
    <source>
        <dbReference type="Proteomes" id="UP000219564"/>
    </source>
</evidence>
<dbReference type="AlphaFoldDB" id="A0AAX2HDT9"/>
<dbReference type="EMBL" id="OBKZ01000047">
    <property type="protein sequence ID" value="SOB54542.1"/>
    <property type="molecule type" value="Genomic_DNA"/>
</dbReference>